<sequence>MAGCRQVVNKDKNACPCASVAPGVRLRGVMFSAKGSFTLNHRLSQGREGRYLKKGETCFYRLDFRSPSIIFKEGFVGSERGDVMNRIYGPHTVFCSRSLLGVISYGCEALLGRRPGDGEPRRGLQYPPSDAYVYTFCADGLEYINVMSDLGYPHAVRGEVFGKPDAHSVILASVLRKTPVPTDGQLKKAYSVLPDDPVKLAQRRASERMLWAETSARRYAHNAAVYTEEMIVKGPVEPCRIALFRKLPLNKPY</sequence>
<accession>A0A747XGJ1</accession>
<dbReference type="EMBL" id="DAAVHS010000002">
    <property type="protein sequence ID" value="HAF4697571.1"/>
    <property type="molecule type" value="Genomic_DNA"/>
</dbReference>
<evidence type="ECO:0000313" key="1">
    <source>
        <dbReference type="EMBL" id="HAF4697571.1"/>
    </source>
</evidence>
<comment type="caution">
    <text evidence="1">The sequence shown here is derived from an EMBL/GenBank/DDBJ whole genome shotgun (WGS) entry which is preliminary data.</text>
</comment>
<protein>
    <submittedName>
        <fullName evidence="1">Uncharacterized protein</fullName>
    </submittedName>
</protein>
<reference evidence="1" key="2">
    <citation type="submission" date="2020-02" db="EMBL/GenBank/DDBJ databases">
        <authorList>
            <consortium name="NCBI Pathogen Detection Project"/>
        </authorList>
    </citation>
    <scope>NUCLEOTIDE SEQUENCE</scope>
    <source>
        <strain evidence="1">MA.CK_98/00011163</strain>
    </source>
</reference>
<name>A0A747XGJ1_SALER</name>
<proteinExistence type="predicted"/>
<reference evidence="1" key="1">
    <citation type="journal article" date="2018" name="Genome Biol.">
        <title>SKESA: strategic k-mer extension for scrupulous assemblies.</title>
        <authorList>
            <person name="Souvorov A."/>
            <person name="Agarwala R."/>
            <person name="Lipman D.J."/>
        </authorList>
    </citation>
    <scope>NUCLEOTIDE SEQUENCE</scope>
    <source>
        <strain evidence="1">MA.CK_98/00011163</strain>
    </source>
</reference>
<dbReference type="AlphaFoldDB" id="A0A747XGJ1"/>
<gene>
    <name evidence="1" type="ORF">G8O00_000927</name>
</gene>
<organism evidence="1">
    <name type="scientific">Salmonella enterica</name>
    <name type="common">Salmonella choleraesuis</name>
    <dbReference type="NCBI Taxonomy" id="28901"/>
    <lineage>
        <taxon>Bacteria</taxon>
        <taxon>Pseudomonadati</taxon>
        <taxon>Pseudomonadota</taxon>
        <taxon>Gammaproteobacteria</taxon>
        <taxon>Enterobacterales</taxon>
        <taxon>Enterobacteriaceae</taxon>
        <taxon>Salmonella</taxon>
    </lineage>
</organism>